<sequence>RDYSPEIESELVERLEKSLEASPDSVRDVKLGVATCYLYSPKALKVRRNLIRKKRVSLQTLLAVRRCGLMSRRSFESEFALWSMRNIYFIKSKGRAQIQFLDPALPLAGARGFETRYLWRIYYEGSNVHMAEGSYHVKGVRPGSIKIDLEKSAVGTPNLPTGKPLIFELGAQRVHPQEFKRLNSTVAKIRFVIHHGFNYETPRTPTIQVIYPDRQVFKSLK</sequence>
<evidence type="ECO:0000313" key="1">
    <source>
        <dbReference type="EMBL" id="SVB55190.1"/>
    </source>
</evidence>
<feature type="non-terminal residue" evidence="1">
    <location>
        <position position="1"/>
    </location>
</feature>
<reference evidence="1" key="1">
    <citation type="submission" date="2018-05" db="EMBL/GenBank/DDBJ databases">
        <authorList>
            <person name="Lanie J.A."/>
            <person name="Ng W.-L."/>
            <person name="Kazmierczak K.M."/>
            <person name="Andrzejewski T.M."/>
            <person name="Davidsen T.M."/>
            <person name="Wayne K.J."/>
            <person name="Tettelin H."/>
            <person name="Glass J.I."/>
            <person name="Rusch D."/>
            <person name="Podicherti R."/>
            <person name="Tsui H.-C.T."/>
            <person name="Winkler M.E."/>
        </authorList>
    </citation>
    <scope>NUCLEOTIDE SEQUENCE</scope>
</reference>
<gene>
    <name evidence="1" type="ORF">METZ01_LOCUS208044</name>
</gene>
<organism evidence="1">
    <name type="scientific">marine metagenome</name>
    <dbReference type="NCBI Taxonomy" id="408172"/>
    <lineage>
        <taxon>unclassified sequences</taxon>
        <taxon>metagenomes</taxon>
        <taxon>ecological metagenomes</taxon>
    </lineage>
</organism>
<accession>A0A382EWR5</accession>
<protein>
    <submittedName>
        <fullName evidence="1">Uncharacterized protein</fullName>
    </submittedName>
</protein>
<proteinExistence type="predicted"/>
<dbReference type="EMBL" id="UINC01046769">
    <property type="protein sequence ID" value="SVB55190.1"/>
    <property type="molecule type" value="Genomic_DNA"/>
</dbReference>
<dbReference type="AlphaFoldDB" id="A0A382EWR5"/>
<name>A0A382EWR5_9ZZZZ</name>